<comment type="caution">
    <text evidence="3">The sequence shown here is derived from an EMBL/GenBank/DDBJ whole genome shotgun (WGS) entry which is preliminary data.</text>
</comment>
<evidence type="ECO:0000313" key="3">
    <source>
        <dbReference type="EMBL" id="MBO4209933.1"/>
    </source>
</evidence>
<evidence type="ECO:0000259" key="2">
    <source>
        <dbReference type="Pfam" id="PF01048"/>
    </source>
</evidence>
<keyword evidence="4" id="KW-1185">Reference proteome</keyword>
<dbReference type="Pfam" id="PF01048">
    <property type="entry name" value="PNP_UDP_1"/>
    <property type="match status" value="1"/>
</dbReference>
<reference evidence="3 4" key="1">
    <citation type="submission" date="2019-12" db="EMBL/GenBank/DDBJ databases">
        <title>Whole genome sequencing of endophytic Actinobacterium Micromonospora sp. MPMI6T.</title>
        <authorList>
            <person name="Evv R."/>
            <person name="Podile A.R."/>
        </authorList>
    </citation>
    <scope>NUCLEOTIDE SEQUENCE [LARGE SCALE GENOMIC DNA]</scope>
    <source>
        <strain evidence="3 4">MPMI6</strain>
    </source>
</reference>
<dbReference type="PANTHER" id="PTHR46832:SF1">
    <property type="entry name" value="5'-METHYLTHIOADENOSINE_S-ADENOSYLHOMOCYSTEINE NUCLEOSIDASE"/>
    <property type="match status" value="1"/>
</dbReference>
<sequence length="320" mass="34018">MSRHGAGVAAERSAVHRRGPSGGDRNIGAWNSGPGTINVGGHAVGMHRPAPAAAAGASAGTPPPADIGILTVLPVETSAVVEVLRRACAYRTGQLPGGAQVHQAHVPTDEGQLRVVAMQTLNPGQRSATVAYQQLRRHFAPPVVLLVGIAGGIGTRVDIGDVVLADEVIYYDSRRETGSGVRRRGQEQRVTSVLRHRLDEFLRVHGEFCEIAPGYLVPVRRGPIGSGEAVPADRASDIRRYLLDFNDKTLAVETEAAGVAQAFHEEVGTDRTLRGWLTIRGISDLADAHKGDGYHRLAAQHAAAVLERLLPFLRLSDAAQ</sequence>
<name>A0ABS3VZI3_MICEH</name>
<feature type="domain" description="Nucleoside phosphorylase" evidence="2">
    <location>
        <begin position="67"/>
        <end position="308"/>
    </location>
</feature>
<dbReference type="Gene3D" id="3.40.50.1580">
    <property type="entry name" value="Nucleoside phosphorylase domain"/>
    <property type="match status" value="1"/>
</dbReference>
<evidence type="ECO:0000313" key="4">
    <source>
        <dbReference type="Proteomes" id="UP000823521"/>
    </source>
</evidence>
<dbReference type="CDD" id="cd09008">
    <property type="entry name" value="MTAN"/>
    <property type="match status" value="1"/>
</dbReference>
<dbReference type="InterPro" id="IPR035994">
    <property type="entry name" value="Nucleoside_phosphorylase_sf"/>
</dbReference>
<protein>
    <recommendedName>
        <fullName evidence="2">Nucleoside phosphorylase domain-containing protein</fullName>
    </recommendedName>
</protein>
<dbReference type="EMBL" id="WVUH01000375">
    <property type="protein sequence ID" value="MBO4209933.1"/>
    <property type="molecule type" value="Genomic_DNA"/>
</dbReference>
<proteinExistence type="predicted"/>
<dbReference type="PANTHER" id="PTHR46832">
    <property type="entry name" value="5'-METHYLTHIOADENOSINE/S-ADENOSYLHOMOCYSTEINE NUCLEOSIDASE"/>
    <property type="match status" value="1"/>
</dbReference>
<organism evidence="3 4">
    <name type="scientific">Micromonospora echinofusca</name>
    <dbReference type="NCBI Taxonomy" id="47858"/>
    <lineage>
        <taxon>Bacteria</taxon>
        <taxon>Bacillati</taxon>
        <taxon>Actinomycetota</taxon>
        <taxon>Actinomycetes</taxon>
        <taxon>Micromonosporales</taxon>
        <taxon>Micromonosporaceae</taxon>
        <taxon>Micromonospora</taxon>
    </lineage>
</organism>
<accession>A0ABS3VZI3</accession>
<dbReference type="InterPro" id="IPR000845">
    <property type="entry name" value="Nucleoside_phosphorylase_d"/>
</dbReference>
<dbReference type="SUPFAM" id="SSF53167">
    <property type="entry name" value="Purine and uridine phosphorylases"/>
    <property type="match status" value="1"/>
</dbReference>
<evidence type="ECO:0000256" key="1">
    <source>
        <dbReference type="SAM" id="MobiDB-lite"/>
    </source>
</evidence>
<dbReference type="Proteomes" id="UP000823521">
    <property type="component" value="Unassembled WGS sequence"/>
</dbReference>
<gene>
    <name evidence="3" type="ORF">GSF22_28660</name>
</gene>
<feature type="region of interest" description="Disordered" evidence="1">
    <location>
        <begin position="1"/>
        <end position="34"/>
    </location>
</feature>
<dbReference type="RefSeq" id="WP_208816966.1">
    <property type="nucleotide sequence ID" value="NZ_WVUH01000375.1"/>
</dbReference>